<dbReference type="EMBL" id="ACIO01000579">
    <property type="protein sequence ID" value="EFC96295.1"/>
    <property type="molecule type" value="Genomic_DNA"/>
</dbReference>
<name>D3APG2_9FIRM</name>
<evidence type="ECO:0000313" key="2">
    <source>
        <dbReference type="Proteomes" id="UP000004968"/>
    </source>
</evidence>
<dbReference type="HOGENOM" id="CLU_3184599_0_0_9"/>
<comment type="caution">
    <text evidence="1">The sequence shown here is derived from an EMBL/GenBank/DDBJ whole genome shotgun (WGS) entry which is preliminary data.</text>
</comment>
<dbReference type="AlphaFoldDB" id="D3APG2"/>
<evidence type="ECO:0000313" key="1">
    <source>
        <dbReference type="EMBL" id="EFC96295.1"/>
    </source>
</evidence>
<protein>
    <submittedName>
        <fullName evidence="1">Uncharacterized protein</fullName>
    </submittedName>
</protein>
<accession>D3APG2</accession>
<sequence>MERIKWNDSGQMEFEKVPDRDEASGGWLDVIAGNRRKESYEEFKSQ</sequence>
<organism evidence="1 2">
    <name type="scientific">Hungatella hathewayi DSM 13479</name>
    <dbReference type="NCBI Taxonomy" id="566550"/>
    <lineage>
        <taxon>Bacteria</taxon>
        <taxon>Bacillati</taxon>
        <taxon>Bacillota</taxon>
        <taxon>Clostridia</taxon>
        <taxon>Lachnospirales</taxon>
        <taxon>Lachnospiraceae</taxon>
        <taxon>Hungatella</taxon>
    </lineage>
</organism>
<reference evidence="1 2" key="1">
    <citation type="submission" date="2010-01" db="EMBL/GenBank/DDBJ databases">
        <authorList>
            <person name="Weinstock G."/>
            <person name="Sodergren E."/>
            <person name="Clifton S."/>
            <person name="Fulton L."/>
            <person name="Fulton B."/>
            <person name="Courtney L."/>
            <person name="Fronick C."/>
            <person name="Harrison M."/>
            <person name="Strong C."/>
            <person name="Farmer C."/>
            <person name="Delahaunty K."/>
            <person name="Markovic C."/>
            <person name="Hall O."/>
            <person name="Minx P."/>
            <person name="Tomlinson C."/>
            <person name="Mitreva M."/>
            <person name="Nelson J."/>
            <person name="Hou S."/>
            <person name="Wollam A."/>
            <person name="Pepin K.H."/>
            <person name="Johnson M."/>
            <person name="Bhonagiri V."/>
            <person name="Nash W.E."/>
            <person name="Warren W."/>
            <person name="Chinwalla A."/>
            <person name="Mardis E.R."/>
            <person name="Wilson R.K."/>
        </authorList>
    </citation>
    <scope>NUCLEOTIDE SEQUENCE [LARGE SCALE GENOMIC DNA]</scope>
    <source>
        <strain evidence="1 2">DSM 13479</strain>
    </source>
</reference>
<proteinExistence type="predicted"/>
<gene>
    <name evidence="1" type="ORF">CLOSTHATH_05514</name>
</gene>
<dbReference type="Proteomes" id="UP000004968">
    <property type="component" value="Unassembled WGS sequence"/>
</dbReference>